<dbReference type="RefSeq" id="WP_115369163.1">
    <property type="nucleotide sequence ID" value="NZ_UGPZ01000002.1"/>
</dbReference>
<protein>
    <submittedName>
        <fullName evidence="1">Uncharacterized protein</fullName>
    </submittedName>
</protein>
<evidence type="ECO:0000313" key="2">
    <source>
        <dbReference type="Proteomes" id="UP000254133"/>
    </source>
</evidence>
<name>A0A378PSG0_MORBO</name>
<dbReference type="EMBL" id="UGPZ01000002">
    <property type="protein sequence ID" value="STY91240.1"/>
    <property type="molecule type" value="Genomic_DNA"/>
</dbReference>
<dbReference type="Proteomes" id="UP000254133">
    <property type="component" value="Unassembled WGS sequence"/>
</dbReference>
<dbReference type="AlphaFoldDB" id="A0A378PSG0"/>
<evidence type="ECO:0000313" key="1">
    <source>
        <dbReference type="EMBL" id="STY91240.1"/>
    </source>
</evidence>
<organism evidence="1 2">
    <name type="scientific">Moraxella bovis</name>
    <dbReference type="NCBI Taxonomy" id="476"/>
    <lineage>
        <taxon>Bacteria</taxon>
        <taxon>Pseudomonadati</taxon>
        <taxon>Pseudomonadota</taxon>
        <taxon>Gammaproteobacteria</taxon>
        <taxon>Moraxellales</taxon>
        <taxon>Moraxellaceae</taxon>
        <taxon>Moraxella</taxon>
    </lineage>
</organism>
<accession>A0A378PSG0</accession>
<gene>
    <name evidence="1" type="ORF">NCTC9426_01287</name>
</gene>
<sequence length="76" mass="8727">MTAITLNLSDNLVYEAKQAGIYNEVLLTQTLNEFLKTQLSNKQKSKSEVYDFIISLPKANYADDGLTIQQKLRDEW</sequence>
<reference evidence="1 2" key="1">
    <citation type="submission" date="2018-06" db="EMBL/GenBank/DDBJ databases">
        <authorList>
            <consortium name="Pathogen Informatics"/>
            <person name="Doyle S."/>
        </authorList>
    </citation>
    <scope>NUCLEOTIDE SEQUENCE [LARGE SCALE GENOMIC DNA]</scope>
    <source>
        <strain evidence="1 2">NCTC9426</strain>
    </source>
</reference>
<proteinExistence type="predicted"/>